<evidence type="ECO:0000256" key="4">
    <source>
        <dbReference type="ARBA" id="ARBA00022776"/>
    </source>
</evidence>
<evidence type="ECO:0000256" key="1">
    <source>
        <dbReference type="ARBA" id="ARBA00007450"/>
    </source>
</evidence>
<comment type="similarity">
    <text evidence="1">Belongs to the APC5 family.</text>
</comment>
<dbReference type="OrthoDB" id="2504561at2759"/>
<evidence type="ECO:0000256" key="3">
    <source>
        <dbReference type="ARBA" id="ARBA00022618"/>
    </source>
</evidence>
<name>A0A8K0SIF8_9HYPO</name>
<dbReference type="InterPro" id="IPR026000">
    <property type="entry name" value="Apc5_dom"/>
</dbReference>
<evidence type="ECO:0000256" key="2">
    <source>
        <dbReference type="ARBA" id="ARBA00016066"/>
    </source>
</evidence>
<dbReference type="GO" id="GO:0031145">
    <property type="term" value="P:anaphase-promoting complex-dependent catabolic process"/>
    <property type="evidence" value="ECO:0007669"/>
    <property type="project" value="TreeGrafter"/>
</dbReference>
<dbReference type="GO" id="GO:0045842">
    <property type="term" value="P:positive regulation of mitotic metaphase/anaphase transition"/>
    <property type="evidence" value="ECO:0007669"/>
    <property type="project" value="TreeGrafter"/>
</dbReference>
<protein>
    <recommendedName>
        <fullName evidence="2">Anaphase-promoting complex subunit 5</fullName>
    </recommendedName>
</protein>
<dbReference type="GO" id="GO:0005680">
    <property type="term" value="C:anaphase-promoting complex"/>
    <property type="evidence" value="ECO:0007669"/>
    <property type="project" value="InterPro"/>
</dbReference>
<dbReference type="PANTHER" id="PTHR12830">
    <property type="entry name" value="ANAPHASE-PROMOTING COMPLEX SUBUNIT 5"/>
    <property type="match status" value="1"/>
</dbReference>
<organism evidence="8 9">
    <name type="scientific">Stachybotrys elegans</name>
    <dbReference type="NCBI Taxonomy" id="80388"/>
    <lineage>
        <taxon>Eukaryota</taxon>
        <taxon>Fungi</taxon>
        <taxon>Dikarya</taxon>
        <taxon>Ascomycota</taxon>
        <taxon>Pezizomycotina</taxon>
        <taxon>Sordariomycetes</taxon>
        <taxon>Hypocreomycetidae</taxon>
        <taxon>Hypocreales</taxon>
        <taxon>Stachybotryaceae</taxon>
        <taxon>Stachybotrys</taxon>
    </lineage>
</organism>
<gene>
    <name evidence="8" type="ORF">B0I35DRAFT_453577</name>
</gene>
<dbReference type="EMBL" id="JAGPNK010000014">
    <property type="protein sequence ID" value="KAH7309006.1"/>
    <property type="molecule type" value="Genomic_DNA"/>
</dbReference>
<reference evidence="8" key="1">
    <citation type="journal article" date="2021" name="Nat. Commun.">
        <title>Genetic determinants of endophytism in the Arabidopsis root mycobiome.</title>
        <authorList>
            <person name="Mesny F."/>
            <person name="Miyauchi S."/>
            <person name="Thiergart T."/>
            <person name="Pickel B."/>
            <person name="Atanasova L."/>
            <person name="Karlsson M."/>
            <person name="Huettel B."/>
            <person name="Barry K.W."/>
            <person name="Haridas S."/>
            <person name="Chen C."/>
            <person name="Bauer D."/>
            <person name="Andreopoulos W."/>
            <person name="Pangilinan J."/>
            <person name="LaButti K."/>
            <person name="Riley R."/>
            <person name="Lipzen A."/>
            <person name="Clum A."/>
            <person name="Drula E."/>
            <person name="Henrissat B."/>
            <person name="Kohler A."/>
            <person name="Grigoriev I.V."/>
            <person name="Martin F.M."/>
            <person name="Hacquard S."/>
        </authorList>
    </citation>
    <scope>NUCLEOTIDE SEQUENCE</scope>
    <source>
        <strain evidence="8">MPI-CAGE-CH-0235</strain>
    </source>
</reference>
<dbReference type="Pfam" id="PF12862">
    <property type="entry name" value="ANAPC5"/>
    <property type="match status" value="1"/>
</dbReference>
<dbReference type="InterPro" id="IPR037679">
    <property type="entry name" value="Apc5"/>
</dbReference>
<dbReference type="Proteomes" id="UP000813444">
    <property type="component" value="Unassembled WGS sequence"/>
</dbReference>
<accession>A0A8K0SIF8</accession>
<keyword evidence="5" id="KW-0833">Ubl conjugation pathway</keyword>
<evidence type="ECO:0000313" key="9">
    <source>
        <dbReference type="Proteomes" id="UP000813444"/>
    </source>
</evidence>
<feature type="domain" description="Anaphase-promoting complex subunit 5" evidence="7">
    <location>
        <begin position="280"/>
        <end position="369"/>
    </location>
</feature>
<proteinExistence type="inferred from homology"/>
<dbReference type="AlphaFoldDB" id="A0A8K0SIF8"/>
<evidence type="ECO:0000259" key="7">
    <source>
        <dbReference type="Pfam" id="PF12862"/>
    </source>
</evidence>
<evidence type="ECO:0000256" key="6">
    <source>
        <dbReference type="ARBA" id="ARBA00023306"/>
    </source>
</evidence>
<evidence type="ECO:0000256" key="5">
    <source>
        <dbReference type="ARBA" id="ARBA00022786"/>
    </source>
</evidence>
<dbReference type="GO" id="GO:0051301">
    <property type="term" value="P:cell division"/>
    <property type="evidence" value="ECO:0007669"/>
    <property type="project" value="UniProtKB-KW"/>
</dbReference>
<dbReference type="GO" id="GO:0070979">
    <property type="term" value="P:protein K11-linked ubiquitination"/>
    <property type="evidence" value="ECO:0007669"/>
    <property type="project" value="TreeGrafter"/>
</dbReference>
<evidence type="ECO:0000313" key="8">
    <source>
        <dbReference type="EMBL" id="KAH7309006.1"/>
    </source>
</evidence>
<keyword evidence="4" id="KW-0498">Mitosis</keyword>
<comment type="caution">
    <text evidence="8">The sequence shown here is derived from an EMBL/GenBank/DDBJ whole genome shotgun (WGS) entry which is preliminary data.</text>
</comment>
<dbReference type="PANTHER" id="PTHR12830:SF9">
    <property type="entry name" value="ANAPHASE-PROMOTING COMPLEX SUBUNIT 5"/>
    <property type="match status" value="1"/>
</dbReference>
<keyword evidence="3" id="KW-0132">Cell division</keyword>
<keyword evidence="6" id="KW-0131">Cell cycle</keyword>
<keyword evidence="9" id="KW-1185">Reference proteome</keyword>
<sequence>MARYLSPAKIGLLVLIELYTEEAIPPKAILPVLSFITSHIINYDDSPATGAQQARWERAERTVSLVITIKEFEKLLGSYPFLMGMPGRKLWDQFIGKLWDINSLDALNIFLENLPSMLQKSREELRRLGEPEPEEQTEMKISKTSPFGAFIRRTHVEYQRLRFHDCAELWKDFVRYRQPTAAYQKRKNPNFGRLSFDNVLLLGEQEWDPEDVATLASVTYGDMLTGDRSGTLPVSIDDIETLLDFQIDQMQKFGSRVPVEIRNQFHDLLHDSFLVPSLTHYLSFLDAWRAGDFPTAFDLLHRYFDYTMQNRDRLFYQHALMNLAVLQADFGCYKEALGAMLETVSTARENRDMACLNFALNWLYHFGRAHPSLVRDLESNSMLGAGKESLAFLRVKAKESGMWTLWSSVLLSEAKLGLSNGDSVAASVSYMVRSSQVILEKNMKSMFGSQLSLATSLWDRLGLTSMSTMTCELFLSCHMDHSIFDDELKFTCRLALAMAHQGRYDEALAKLECLDTNALRSWKASQYQHKYRGIIKLTRDLHHNNLDGAERLVTQLLQSKRDDFEPDLTFLIESLHIDYLTRRGDLSAAFEKVETMLSLVKEENKDVAVRVQLLLLKVALLDKCGRTQRGFSLAVRAASMAWRAKLIPYLWQAVGALSNILVSLGEFEAAAEALTAVIPRAFECESSALTAQLFAFLADANMGMAGSMDAASPKRMEHLTRALGAVEKAFDHFSNIEDTERQCEMMAKKAMIMKLSGEPVLAADYAAAYVELRKAAESLRLGGND</sequence>